<dbReference type="EMBL" id="BMDY01000030">
    <property type="protein sequence ID" value="GGB19514.1"/>
    <property type="molecule type" value="Genomic_DNA"/>
</dbReference>
<name>A0ABQ1I727_9ALTE</name>
<dbReference type="RefSeq" id="WP_055734036.1">
    <property type="nucleotide sequence ID" value="NZ_BMDY01000030.1"/>
</dbReference>
<dbReference type="InterPro" id="IPR002575">
    <property type="entry name" value="Aminoglycoside_PTrfase"/>
</dbReference>
<keyword evidence="1" id="KW-0547">Nucleotide-binding</keyword>
<dbReference type="Pfam" id="PF01636">
    <property type="entry name" value="APH"/>
    <property type="match status" value="1"/>
</dbReference>
<evidence type="ECO:0000259" key="3">
    <source>
        <dbReference type="Pfam" id="PF01636"/>
    </source>
</evidence>
<dbReference type="InterPro" id="IPR011009">
    <property type="entry name" value="Kinase-like_dom_sf"/>
</dbReference>
<dbReference type="SUPFAM" id="SSF56112">
    <property type="entry name" value="Protein kinase-like (PK-like)"/>
    <property type="match status" value="1"/>
</dbReference>
<organism evidence="4 5">
    <name type="scientific">Agarivorans gilvus</name>
    <dbReference type="NCBI Taxonomy" id="680279"/>
    <lineage>
        <taxon>Bacteria</taxon>
        <taxon>Pseudomonadati</taxon>
        <taxon>Pseudomonadota</taxon>
        <taxon>Gammaproteobacteria</taxon>
        <taxon>Alteromonadales</taxon>
        <taxon>Alteromonadaceae</taxon>
        <taxon>Agarivorans</taxon>
    </lineage>
</organism>
<comment type="caution">
    <text evidence="4">The sequence shown here is derived from an EMBL/GenBank/DDBJ whole genome shotgun (WGS) entry which is preliminary data.</text>
</comment>
<dbReference type="Proteomes" id="UP000651977">
    <property type="component" value="Unassembled WGS sequence"/>
</dbReference>
<dbReference type="PANTHER" id="PTHR33540:SF1">
    <property type="entry name" value="N-ACETYLMURAMATE_N-ACETYLGLUCOSAMINE KINASE"/>
    <property type="match status" value="1"/>
</dbReference>
<dbReference type="Gene3D" id="3.30.200.20">
    <property type="entry name" value="Phosphorylase Kinase, domain 1"/>
    <property type="match status" value="1"/>
</dbReference>
<sequence length="332" mass="37968">MSKLQRQAALQQWLSKTFKIASPDLQMVSGDASFRRYFRFELAGRSAIAVDAPPSTEKNHQFVALAEALSQQGLAVPSVYAADLEDGFLCLQDLGSSLLEQQLTPSNAKQLYRQALRLIVQLQQTPVQSLPELERFDAAFIQRELDIFADWFVGQELALPDTWQQQADWSSLCRELSEAIMQQPYVAMHRDFHCRNLMLEQQRLVMIDFQDMVEGPICYDLVSLLRDCYVGWPESLVQDLSLEYFQHLPAPLAQSVSEEQWQRWFDLTGLQRHLKAIGIFCRLDHRDGKAAYRAAIPQTLSYALKVSAAYPELQTFHQWLASVTKGLSDELH</sequence>
<feature type="domain" description="Aminoglycoside phosphotransferase" evidence="3">
    <location>
        <begin position="26"/>
        <end position="245"/>
    </location>
</feature>
<proteinExistence type="predicted"/>
<protein>
    <submittedName>
        <fullName evidence="4">Cell wall phosphotransferase</fullName>
    </submittedName>
</protein>
<keyword evidence="5" id="KW-1185">Reference proteome</keyword>
<evidence type="ECO:0000256" key="1">
    <source>
        <dbReference type="ARBA" id="ARBA00022741"/>
    </source>
</evidence>
<dbReference type="PANTHER" id="PTHR33540">
    <property type="entry name" value="TRNA THREONYLCARBAMOYLADENOSINE BIOSYNTHESIS PROTEIN TSAE"/>
    <property type="match status" value="1"/>
</dbReference>
<evidence type="ECO:0000313" key="4">
    <source>
        <dbReference type="EMBL" id="GGB19514.1"/>
    </source>
</evidence>
<gene>
    <name evidence="4" type="ORF">GCM10007414_36170</name>
</gene>
<evidence type="ECO:0000313" key="5">
    <source>
        <dbReference type="Proteomes" id="UP000651977"/>
    </source>
</evidence>
<accession>A0ABQ1I727</accession>
<keyword evidence="2" id="KW-0067">ATP-binding</keyword>
<evidence type="ECO:0000256" key="2">
    <source>
        <dbReference type="ARBA" id="ARBA00022840"/>
    </source>
</evidence>
<reference evidence="5" key="1">
    <citation type="journal article" date="2019" name="Int. J. Syst. Evol. Microbiol.">
        <title>The Global Catalogue of Microorganisms (GCM) 10K type strain sequencing project: providing services to taxonomists for standard genome sequencing and annotation.</title>
        <authorList>
            <consortium name="The Broad Institute Genomics Platform"/>
            <consortium name="The Broad Institute Genome Sequencing Center for Infectious Disease"/>
            <person name="Wu L."/>
            <person name="Ma J."/>
        </authorList>
    </citation>
    <scope>NUCLEOTIDE SEQUENCE [LARGE SCALE GENOMIC DNA]</scope>
    <source>
        <strain evidence="5">CGMCC 1.10131</strain>
    </source>
</reference>
<dbReference type="Gene3D" id="3.90.1200.10">
    <property type="match status" value="1"/>
</dbReference>